<dbReference type="Pfam" id="PF16197">
    <property type="entry name" value="KAsynt_C_assoc"/>
    <property type="match status" value="1"/>
</dbReference>
<accession>A0A8J6LC49</accession>
<protein>
    <recommendedName>
        <fullName evidence="1">Polyketide synthase C-terminal extension domain-containing protein</fullName>
    </recommendedName>
</protein>
<dbReference type="Gene3D" id="3.40.47.10">
    <property type="match status" value="1"/>
</dbReference>
<dbReference type="GO" id="GO:0016746">
    <property type="term" value="F:acyltransferase activity"/>
    <property type="evidence" value="ECO:0007669"/>
    <property type="project" value="InterPro"/>
</dbReference>
<proteinExistence type="predicted"/>
<keyword evidence="3" id="KW-1185">Reference proteome</keyword>
<reference evidence="2" key="2">
    <citation type="submission" date="2021-08" db="EMBL/GenBank/DDBJ databases">
        <authorList>
            <person name="Eriksson T."/>
        </authorList>
    </citation>
    <scope>NUCLEOTIDE SEQUENCE</scope>
    <source>
        <strain evidence="2">Stoneville</strain>
        <tissue evidence="2">Whole head</tissue>
    </source>
</reference>
<gene>
    <name evidence="2" type="ORF">GEV33_007474</name>
</gene>
<comment type="caution">
    <text evidence="2">The sequence shown here is derived from an EMBL/GenBank/DDBJ whole genome shotgun (WGS) entry which is preliminary data.</text>
</comment>
<dbReference type="EMBL" id="JABDTM020023252">
    <property type="protein sequence ID" value="KAH0815317.1"/>
    <property type="molecule type" value="Genomic_DNA"/>
</dbReference>
<evidence type="ECO:0000259" key="1">
    <source>
        <dbReference type="Pfam" id="PF16197"/>
    </source>
</evidence>
<reference evidence="2" key="1">
    <citation type="journal article" date="2020" name="J Insects Food Feed">
        <title>The yellow mealworm (Tenebrio molitor) genome: a resource for the emerging insects as food and feed industry.</title>
        <authorList>
            <person name="Eriksson T."/>
            <person name="Andere A."/>
            <person name="Kelstrup H."/>
            <person name="Emery V."/>
            <person name="Picard C."/>
        </authorList>
    </citation>
    <scope>NUCLEOTIDE SEQUENCE</scope>
    <source>
        <strain evidence="2">Stoneville</strain>
        <tissue evidence="2">Whole head</tissue>
    </source>
</reference>
<dbReference type="InterPro" id="IPR016039">
    <property type="entry name" value="Thiolase-like"/>
</dbReference>
<dbReference type="AlphaFoldDB" id="A0A8J6LC49"/>
<feature type="domain" description="Polyketide synthase C-terminal extension" evidence="1">
    <location>
        <begin position="25"/>
        <end position="107"/>
    </location>
</feature>
<dbReference type="InterPro" id="IPR032821">
    <property type="entry name" value="PKS_assoc"/>
</dbReference>
<sequence>MKAVFAIESDVITPNIQFKKAKKRMVGIEKGRLIPMRKNTFLAAHDVVIEINNFEFDGSDGHLILKRFVSKKSEEGEVMDDAPRLVYVSGRTEEAVISTTLERLNRKQEWKKN</sequence>
<evidence type="ECO:0000313" key="3">
    <source>
        <dbReference type="Proteomes" id="UP000719412"/>
    </source>
</evidence>
<dbReference type="Proteomes" id="UP000719412">
    <property type="component" value="Unassembled WGS sequence"/>
</dbReference>
<name>A0A8J6LC49_TENMO</name>
<organism evidence="2 3">
    <name type="scientific">Tenebrio molitor</name>
    <name type="common">Yellow mealworm beetle</name>
    <dbReference type="NCBI Taxonomy" id="7067"/>
    <lineage>
        <taxon>Eukaryota</taxon>
        <taxon>Metazoa</taxon>
        <taxon>Ecdysozoa</taxon>
        <taxon>Arthropoda</taxon>
        <taxon>Hexapoda</taxon>
        <taxon>Insecta</taxon>
        <taxon>Pterygota</taxon>
        <taxon>Neoptera</taxon>
        <taxon>Endopterygota</taxon>
        <taxon>Coleoptera</taxon>
        <taxon>Polyphaga</taxon>
        <taxon>Cucujiformia</taxon>
        <taxon>Tenebrionidae</taxon>
        <taxon>Tenebrio</taxon>
    </lineage>
</organism>
<evidence type="ECO:0000313" key="2">
    <source>
        <dbReference type="EMBL" id="KAH0815317.1"/>
    </source>
</evidence>